<dbReference type="InterPro" id="IPR050300">
    <property type="entry name" value="GDXG_lipolytic_enzyme"/>
</dbReference>
<keyword evidence="1 4" id="KW-0378">Hydrolase</keyword>
<dbReference type="PANTHER" id="PTHR48081">
    <property type="entry name" value="AB HYDROLASE SUPERFAMILY PROTEIN C4A8.06C"/>
    <property type="match status" value="1"/>
</dbReference>
<comment type="caution">
    <text evidence="4">The sequence shown here is derived from an EMBL/GenBank/DDBJ whole genome shotgun (WGS) entry which is preliminary data.</text>
</comment>
<keyword evidence="5" id="KW-1185">Reference proteome</keyword>
<dbReference type="InterPro" id="IPR029058">
    <property type="entry name" value="AB_hydrolase_fold"/>
</dbReference>
<evidence type="ECO:0000259" key="3">
    <source>
        <dbReference type="Pfam" id="PF20434"/>
    </source>
</evidence>
<evidence type="ECO:0000313" key="4">
    <source>
        <dbReference type="EMBL" id="TWU32646.1"/>
    </source>
</evidence>
<gene>
    <name evidence="4" type="primary">nlhH_5</name>
    <name evidence="4" type="ORF">Poly41_56240</name>
</gene>
<accession>A0A5C6DBS0</accession>
<proteinExistence type="predicted"/>
<dbReference type="Proteomes" id="UP000319143">
    <property type="component" value="Unassembled WGS sequence"/>
</dbReference>
<keyword evidence="2" id="KW-0732">Signal</keyword>
<feature type="domain" description="BD-FAE-like" evidence="3">
    <location>
        <begin position="47"/>
        <end position="232"/>
    </location>
</feature>
<evidence type="ECO:0000256" key="2">
    <source>
        <dbReference type="SAM" id="SignalP"/>
    </source>
</evidence>
<feature type="signal peptide" evidence="2">
    <location>
        <begin position="1"/>
        <end position="27"/>
    </location>
</feature>
<dbReference type="EMBL" id="SJPV01000012">
    <property type="protein sequence ID" value="TWU32646.1"/>
    <property type="molecule type" value="Genomic_DNA"/>
</dbReference>
<dbReference type="SUPFAM" id="SSF53474">
    <property type="entry name" value="alpha/beta-Hydrolases"/>
    <property type="match status" value="1"/>
</dbReference>
<name>A0A5C6DBS0_9BACT</name>
<dbReference type="Gene3D" id="3.40.50.1820">
    <property type="entry name" value="alpha/beta hydrolase"/>
    <property type="match status" value="1"/>
</dbReference>
<feature type="chain" id="PRO_5023069130" evidence="2">
    <location>
        <begin position="28"/>
        <end position="391"/>
    </location>
</feature>
<dbReference type="AlphaFoldDB" id="A0A5C6DBS0"/>
<dbReference type="EC" id="3.1.1.1" evidence="4"/>
<organism evidence="4 5">
    <name type="scientific">Novipirellula artificiosorum</name>
    <dbReference type="NCBI Taxonomy" id="2528016"/>
    <lineage>
        <taxon>Bacteria</taxon>
        <taxon>Pseudomonadati</taxon>
        <taxon>Planctomycetota</taxon>
        <taxon>Planctomycetia</taxon>
        <taxon>Pirellulales</taxon>
        <taxon>Pirellulaceae</taxon>
        <taxon>Novipirellula</taxon>
    </lineage>
</organism>
<evidence type="ECO:0000313" key="5">
    <source>
        <dbReference type="Proteomes" id="UP000319143"/>
    </source>
</evidence>
<dbReference type="Pfam" id="PF20434">
    <property type="entry name" value="BD-FAE"/>
    <property type="match status" value="1"/>
</dbReference>
<evidence type="ECO:0000256" key="1">
    <source>
        <dbReference type="ARBA" id="ARBA00022801"/>
    </source>
</evidence>
<dbReference type="GO" id="GO:0106435">
    <property type="term" value="F:carboxylesterase activity"/>
    <property type="evidence" value="ECO:0007669"/>
    <property type="project" value="UniProtKB-EC"/>
</dbReference>
<protein>
    <submittedName>
        <fullName evidence="4">Carboxylesterase NlhH</fullName>
        <ecNumber evidence="4">3.1.1.1</ecNumber>
    </submittedName>
</protein>
<dbReference type="InterPro" id="IPR049492">
    <property type="entry name" value="BD-FAE-like_dom"/>
</dbReference>
<sequence length="391" mass="43374" precursor="true">MIARSRFALTALAGYFIAVTCALTGHASEETVAVAKVVNGMGIPIVVHQPTSGQGPYPVVFHVHGGGWNGGTSTEVPPATVGQEARILCDRLGIVFVGLAYRCKEQGGTYPLAMSDLQDSVAWFRQRAEAFNADLSRFGFSGGSAGAPLSAMMAQQTPQCRSYLGCWGIYDFTNSEESLFPDEEARRRYGLASDDEAFEASAFHHLRRPPPATLLLHGGLDILTHPSQSLRFREQIEAEGGSGQAIIFSEMNHNFMSPNNPDAFKKSVLAISRFYQEQFDLAFDEYAQFERDLDDMLDGYFPADSVDEQALLGIWEGKFESLVLSEEGRAEIINRQRRRIPAAYSTETATIEVTSNDESRTFHLRRDGRAIYEILQDERRAGMKVLYSKRK</sequence>
<reference evidence="4 5" key="1">
    <citation type="submission" date="2019-02" db="EMBL/GenBank/DDBJ databases">
        <title>Deep-cultivation of Planctomycetes and their phenomic and genomic characterization uncovers novel biology.</title>
        <authorList>
            <person name="Wiegand S."/>
            <person name="Jogler M."/>
            <person name="Boedeker C."/>
            <person name="Pinto D."/>
            <person name="Vollmers J."/>
            <person name="Rivas-Marin E."/>
            <person name="Kohn T."/>
            <person name="Peeters S.H."/>
            <person name="Heuer A."/>
            <person name="Rast P."/>
            <person name="Oberbeckmann S."/>
            <person name="Bunk B."/>
            <person name="Jeske O."/>
            <person name="Meyerdierks A."/>
            <person name="Storesund J.E."/>
            <person name="Kallscheuer N."/>
            <person name="Luecker S."/>
            <person name="Lage O.M."/>
            <person name="Pohl T."/>
            <person name="Merkel B.J."/>
            <person name="Hornburger P."/>
            <person name="Mueller R.-W."/>
            <person name="Bruemmer F."/>
            <person name="Labrenz M."/>
            <person name="Spormann A.M."/>
            <person name="Op Den Camp H."/>
            <person name="Overmann J."/>
            <person name="Amann R."/>
            <person name="Jetten M.S.M."/>
            <person name="Mascher T."/>
            <person name="Medema M.H."/>
            <person name="Devos D.P."/>
            <person name="Kaster A.-K."/>
            <person name="Ovreas L."/>
            <person name="Rohde M."/>
            <person name="Galperin M.Y."/>
            <person name="Jogler C."/>
        </authorList>
    </citation>
    <scope>NUCLEOTIDE SEQUENCE [LARGE SCALE GENOMIC DNA]</scope>
    <source>
        <strain evidence="4 5">Poly41</strain>
    </source>
</reference>